<proteinExistence type="inferred from homology"/>
<evidence type="ECO:0000256" key="6">
    <source>
        <dbReference type="SAM" id="Phobius"/>
    </source>
</evidence>
<dbReference type="InParanoid" id="D8PXP2"/>
<protein>
    <recommendedName>
        <fullName evidence="7">3-oxo-5-alpha-steroid 4-dehydrogenase C-terminal domain-containing protein</fullName>
    </recommendedName>
</protein>
<evidence type="ECO:0000256" key="4">
    <source>
        <dbReference type="ARBA" id="ARBA00022989"/>
    </source>
</evidence>
<dbReference type="Gene3D" id="1.20.120.1630">
    <property type="match status" value="1"/>
</dbReference>
<dbReference type="PANTHER" id="PTHR10556">
    <property type="entry name" value="3-OXO-5-ALPHA-STEROID 4-DEHYDROGENASE"/>
    <property type="match status" value="1"/>
</dbReference>
<dbReference type="FunCoup" id="D8PXP2">
    <property type="interactions" value="10"/>
</dbReference>
<dbReference type="AlphaFoldDB" id="D8PXP2"/>
<name>D8PXP2_SCHCM</name>
<feature type="transmembrane region" description="Helical" evidence="6">
    <location>
        <begin position="82"/>
        <end position="101"/>
    </location>
</feature>
<dbReference type="GO" id="GO:0006629">
    <property type="term" value="P:lipid metabolic process"/>
    <property type="evidence" value="ECO:0007669"/>
    <property type="project" value="InterPro"/>
</dbReference>
<dbReference type="InterPro" id="IPR039357">
    <property type="entry name" value="SRD5A/TECR"/>
</dbReference>
<keyword evidence="5 6" id="KW-0472">Membrane</keyword>
<dbReference type="OMA" id="PHYALEW"/>
<organism evidence="9">
    <name type="scientific">Schizophyllum commune (strain H4-8 / FGSC 9210)</name>
    <name type="common">Split gill fungus</name>
    <dbReference type="NCBI Taxonomy" id="578458"/>
    <lineage>
        <taxon>Eukaryota</taxon>
        <taxon>Fungi</taxon>
        <taxon>Dikarya</taxon>
        <taxon>Basidiomycota</taxon>
        <taxon>Agaricomycotina</taxon>
        <taxon>Agaricomycetes</taxon>
        <taxon>Agaricomycetidae</taxon>
        <taxon>Agaricales</taxon>
        <taxon>Schizophyllaceae</taxon>
        <taxon>Schizophyllum</taxon>
    </lineage>
</organism>
<comment type="subcellular location">
    <subcellularLocation>
        <location evidence="1">Membrane</location>
        <topology evidence="1">Multi-pass membrane protein</topology>
    </subcellularLocation>
</comment>
<keyword evidence="9" id="KW-1185">Reference proteome</keyword>
<dbReference type="STRING" id="578458.D8PXP2"/>
<feature type="transmembrane region" description="Helical" evidence="6">
    <location>
        <begin position="121"/>
        <end position="139"/>
    </location>
</feature>
<accession>D8PXP2</accession>
<dbReference type="OrthoDB" id="5788137at2759"/>
<dbReference type="KEGG" id="scm:SCHCO_02533733"/>
<dbReference type="HOGENOM" id="CLU_065395_0_1_1"/>
<dbReference type="GeneID" id="9585809"/>
<dbReference type="EMBL" id="GL377304">
    <property type="protein sequence ID" value="EFI99112.1"/>
    <property type="molecule type" value="Genomic_DNA"/>
</dbReference>
<feature type="domain" description="3-oxo-5-alpha-steroid 4-dehydrogenase C-terminal" evidence="7">
    <location>
        <begin position="82"/>
        <end position="203"/>
    </location>
</feature>
<evidence type="ECO:0000256" key="2">
    <source>
        <dbReference type="ARBA" id="ARBA00007742"/>
    </source>
</evidence>
<sequence length="273" mass="30632">MHYTFLLFSQPTLSPGIKSWMAMEIVSPAMFLYAFIKSPLSPSPIPFSPSDPHVLLAALYLIHYANRAIISPLRTPSRSKSHLSVALAGVAFNVVNGSLMGTYLSSPAARAYLVGAWTRPLFLVGVALWAAGFVGNIVHDEILLDIRRKARVDKGKQTEGQKKQEHYAIPYGLLYKYLSFPNYFCEWVEWFGFALAASPLPTISLSALSLGSLMDGIFRPANIFWPSLTPPWLFFVNEIAVMLPRAIRSHHWYHEKFGDSYPKERKAVIPFVL</sequence>
<dbReference type="Pfam" id="PF02544">
    <property type="entry name" value="Steroid_dh"/>
    <property type="match status" value="2"/>
</dbReference>
<dbReference type="eggNOG" id="KOG1638">
    <property type="taxonomic scope" value="Eukaryota"/>
</dbReference>
<dbReference type="InterPro" id="IPR001104">
    <property type="entry name" value="3-oxo-5_a-steroid_4-DH_C"/>
</dbReference>
<dbReference type="GO" id="GO:0016020">
    <property type="term" value="C:membrane"/>
    <property type="evidence" value="ECO:0007669"/>
    <property type="project" value="UniProtKB-SubCell"/>
</dbReference>
<dbReference type="PROSITE" id="PS50244">
    <property type="entry name" value="S5A_REDUCTASE"/>
    <property type="match status" value="1"/>
</dbReference>
<evidence type="ECO:0000313" key="9">
    <source>
        <dbReference type="Proteomes" id="UP000007431"/>
    </source>
</evidence>
<reference evidence="8 9" key="1">
    <citation type="journal article" date="2010" name="Nat. Biotechnol.">
        <title>Genome sequence of the model mushroom Schizophyllum commune.</title>
        <authorList>
            <person name="Ohm R.A."/>
            <person name="de Jong J.F."/>
            <person name="Lugones L.G."/>
            <person name="Aerts A."/>
            <person name="Kothe E."/>
            <person name="Stajich J.E."/>
            <person name="de Vries R.P."/>
            <person name="Record E."/>
            <person name="Levasseur A."/>
            <person name="Baker S.E."/>
            <person name="Bartholomew K.A."/>
            <person name="Coutinho P.M."/>
            <person name="Erdmann S."/>
            <person name="Fowler T.J."/>
            <person name="Gathman A.C."/>
            <person name="Lombard V."/>
            <person name="Henrissat B."/>
            <person name="Knabe N."/>
            <person name="Kuees U."/>
            <person name="Lilly W.W."/>
            <person name="Lindquist E."/>
            <person name="Lucas S."/>
            <person name="Magnuson J.K."/>
            <person name="Piumi F."/>
            <person name="Raudaskoski M."/>
            <person name="Salamov A."/>
            <person name="Schmutz J."/>
            <person name="Schwarze F.W.M.R."/>
            <person name="vanKuyk P.A."/>
            <person name="Horton J.S."/>
            <person name="Grigoriev I.V."/>
            <person name="Woesten H.A.B."/>
        </authorList>
    </citation>
    <scope>NUCLEOTIDE SEQUENCE [LARGE SCALE GENOMIC DNA]</scope>
    <source>
        <strain evidence="9">H4-8 / FGSC 9210</strain>
    </source>
</reference>
<keyword evidence="4 6" id="KW-1133">Transmembrane helix</keyword>
<evidence type="ECO:0000313" key="8">
    <source>
        <dbReference type="EMBL" id="EFI99112.1"/>
    </source>
</evidence>
<evidence type="ECO:0000259" key="7">
    <source>
        <dbReference type="Pfam" id="PF02544"/>
    </source>
</evidence>
<keyword evidence="3 6" id="KW-0812">Transmembrane</keyword>
<evidence type="ECO:0000256" key="3">
    <source>
        <dbReference type="ARBA" id="ARBA00022692"/>
    </source>
</evidence>
<evidence type="ECO:0000256" key="1">
    <source>
        <dbReference type="ARBA" id="ARBA00004141"/>
    </source>
</evidence>
<dbReference type="Proteomes" id="UP000007431">
    <property type="component" value="Unassembled WGS sequence"/>
</dbReference>
<dbReference type="GO" id="GO:0016627">
    <property type="term" value="F:oxidoreductase activity, acting on the CH-CH group of donors"/>
    <property type="evidence" value="ECO:0007669"/>
    <property type="project" value="InterPro"/>
</dbReference>
<dbReference type="PANTHER" id="PTHR10556:SF43">
    <property type="entry name" value="STEROID 5-ALPHA-REDUCTASE DET2"/>
    <property type="match status" value="1"/>
</dbReference>
<dbReference type="VEuPathDB" id="FungiDB:SCHCODRAFT_02533733"/>
<evidence type="ECO:0000256" key="5">
    <source>
        <dbReference type="ARBA" id="ARBA00023136"/>
    </source>
</evidence>
<gene>
    <name evidence="8" type="ORF">SCHCODRAFT_53070</name>
</gene>
<feature type="domain" description="3-oxo-5-alpha-steroid 4-dehydrogenase C-terminal" evidence="7">
    <location>
        <begin position="230"/>
        <end position="273"/>
    </location>
</feature>
<comment type="similarity">
    <text evidence="2">Belongs to the steroid 5-alpha reductase family.</text>
</comment>